<dbReference type="InterPro" id="IPR025286">
    <property type="entry name" value="MOFRL_assoc_dom"/>
</dbReference>
<evidence type="ECO:0000313" key="4">
    <source>
        <dbReference type="Proteomes" id="UP000269499"/>
    </source>
</evidence>
<accession>A0A497F0U2</accession>
<dbReference type="InterPro" id="IPR038614">
    <property type="entry name" value="GK_N_sf"/>
</dbReference>
<protein>
    <recommendedName>
        <fullName evidence="5">Glycerate kinase</fullName>
    </recommendedName>
</protein>
<dbReference type="InterPro" id="IPR007835">
    <property type="entry name" value="MOFRL"/>
</dbReference>
<dbReference type="InterPro" id="IPR037035">
    <property type="entry name" value="GK-like_C_sf"/>
</dbReference>
<proteinExistence type="predicted"/>
<dbReference type="Pfam" id="PF13660">
    <property type="entry name" value="DUF4147"/>
    <property type="match status" value="1"/>
</dbReference>
<gene>
    <name evidence="3" type="ORF">DRJ26_04620</name>
</gene>
<comment type="caution">
    <text evidence="3">The sequence shown here is derived from an EMBL/GenBank/DDBJ whole genome shotgun (WGS) entry which is preliminary data.</text>
</comment>
<dbReference type="GO" id="GO:0005737">
    <property type="term" value="C:cytoplasm"/>
    <property type="evidence" value="ECO:0007669"/>
    <property type="project" value="TreeGrafter"/>
</dbReference>
<dbReference type="FunFam" id="3.40.1480.10:FF:000002">
    <property type="entry name" value="Glycerate kinase"/>
    <property type="match status" value="1"/>
</dbReference>
<feature type="domain" description="MOFRL" evidence="1">
    <location>
        <begin position="182"/>
        <end position="287"/>
    </location>
</feature>
<dbReference type="PANTHER" id="PTHR12227">
    <property type="entry name" value="GLYCERATE KINASE"/>
    <property type="match status" value="1"/>
</dbReference>
<evidence type="ECO:0000259" key="1">
    <source>
        <dbReference type="Pfam" id="PF05161"/>
    </source>
</evidence>
<dbReference type="Gene3D" id="3.40.50.10180">
    <property type="entry name" value="Glycerate kinase, MOFRL-like N-terminal domain"/>
    <property type="match status" value="1"/>
</dbReference>
<dbReference type="Pfam" id="PF05161">
    <property type="entry name" value="MOFRL"/>
    <property type="match status" value="1"/>
</dbReference>
<dbReference type="AlphaFoldDB" id="A0A497F0U2"/>
<sequence>MEEVIEVTKLLLKCGADIKEINAVRKHISKVKGGRLAKEAYPAKIVSLIISDVIGDPIDSIASGPTAPDLTTFHDAYRVLLKYELWNKVPESIRRRIQMGLQGKVPETPKPGDPIFYKVLNLIVASNLKALQAMANKAIQLKLNPIILTSQLEGEARYVGKAFASIVKEAVSSGNPVKPPAAIIAGGETTVKVSGKGIGGRNQEFALGVALTIKNLRGIAVAAMGSDGIDGVTNAAGAIVDGETIKIANKMNIDPYAYLKDNDSYNFFKAVGKSLIITGLTGTNVNDLIVGVILKQ</sequence>
<dbReference type="EMBL" id="QMRA01000112">
    <property type="protein sequence ID" value="RLE52538.1"/>
    <property type="molecule type" value="Genomic_DNA"/>
</dbReference>
<reference evidence="3 4" key="1">
    <citation type="submission" date="2018-06" db="EMBL/GenBank/DDBJ databases">
        <title>Extensive metabolic versatility and redundancy in microbially diverse, dynamic hydrothermal sediments.</title>
        <authorList>
            <person name="Dombrowski N."/>
            <person name="Teske A."/>
            <person name="Baker B.J."/>
        </authorList>
    </citation>
    <scope>NUCLEOTIDE SEQUENCE [LARGE SCALE GENOMIC DNA]</scope>
    <source>
        <strain evidence="3">B20_G2</strain>
    </source>
</reference>
<dbReference type="SUPFAM" id="SSF82544">
    <property type="entry name" value="GckA/TtuD-like"/>
    <property type="match status" value="1"/>
</dbReference>
<name>A0A497F0U2_9CREN</name>
<organism evidence="3 4">
    <name type="scientific">Thermoproteota archaeon</name>
    <dbReference type="NCBI Taxonomy" id="2056631"/>
    <lineage>
        <taxon>Archaea</taxon>
        <taxon>Thermoproteota</taxon>
    </lineage>
</organism>
<dbReference type="GO" id="GO:0008887">
    <property type="term" value="F:glycerate kinase activity"/>
    <property type="evidence" value="ECO:0007669"/>
    <property type="project" value="InterPro"/>
</dbReference>
<dbReference type="Proteomes" id="UP000269499">
    <property type="component" value="Unassembled WGS sequence"/>
</dbReference>
<dbReference type="Gene3D" id="3.40.1480.10">
    <property type="entry name" value="MOFRL domain"/>
    <property type="match status" value="1"/>
</dbReference>
<evidence type="ECO:0008006" key="5">
    <source>
        <dbReference type="Google" id="ProtNLM"/>
    </source>
</evidence>
<dbReference type="PANTHER" id="PTHR12227:SF0">
    <property type="entry name" value="GLYCERATE KINASE"/>
    <property type="match status" value="1"/>
</dbReference>
<evidence type="ECO:0000313" key="3">
    <source>
        <dbReference type="EMBL" id="RLE52538.1"/>
    </source>
</evidence>
<evidence type="ECO:0000259" key="2">
    <source>
        <dbReference type="Pfam" id="PF13660"/>
    </source>
</evidence>
<feature type="domain" description="MOFRL-associated" evidence="2">
    <location>
        <begin position="2"/>
        <end position="97"/>
    </location>
</feature>
<dbReference type="InterPro" id="IPR039760">
    <property type="entry name" value="MOFRL_protein"/>
</dbReference>